<dbReference type="AlphaFoldDB" id="A0A7C4Q4G1"/>
<evidence type="ECO:0000259" key="2">
    <source>
        <dbReference type="Pfam" id="PF01551"/>
    </source>
</evidence>
<evidence type="ECO:0000313" key="3">
    <source>
        <dbReference type="EMBL" id="HGS87653.1"/>
    </source>
</evidence>
<accession>A0A7C4Q4G1</accession>
<dbReference type="CDD" id="cd12797">
    <property type="entry name" value="M23_peptidase"/>
    <property type="match status" value="1"/>
</dbReference>
<organism evidence="3">
    <name type="scientific">Bellilinea caldifistulae</name>
    <dbReference type="NCBI Taxonomy" id="360411"/>
    <lineage>
        <taxon>Bacteria</taxon>
        <taxon>Bacillati</taxon>
        <taxon>Chloroflexota</taxon>
        <taxon>Anaerolineae</taxon>
        <taxon>Anaerolineales</taxon>
        <taxon>Anaerolineaceae</taxon>
        <taxon>Bellilinea</taxon>
    </lineage>
</organism>
<keyword evidence="1" id="KW-0472">Membrane</keyword>
<protein>
    <submittedName>
        <fullName evidence="3">M23 family metallopeptidase</fullName>
    </submittedName>
</protein>
<dbReference type="EMBL" id="DSXR01000085">
    <property type="protein sequence ID" value="HGS87653.1"/>
    <property type="molecule type" value="Genomic_DNA"/>
</dbReference>
<evidence type="ECO:0000256" key="1">
    <source>
        <dbReference type="SAM" id="Phobius"/>
    </source>
</evidence>
<keyword evidence="1" id="KW-1133">Transmembrane helix</keyword>
<gene>
    <name evidence="3" type="ORF">ENT17_08545</name>
</gene>
<keyword evidence="1" id="KW-0812">Transmembrane</keyword>
<comment type="caution">
    <text evidence="3">The sequence shown here is derived from an EMBL/GenBank/DDBJ whole genome shotgun (WGS) entry which is preliminary data.</text>
</comment>
<sequence length="304" mass="34033">MFLVTALKIYVEYLISVLIWSILNPFGLVQTLRQIAGEFIAIGRSVIRGVIYEDTVAFHLPFEGAWKVVNGGVHKQTSHSWNLIGQRYAYDFVITDHLGKTYQYSSSKPENYFAFGKSILAASNGIVQEVRDNIRDYNRAGTGWIDVKTPDIRGNYVVIKHSPNLYTLYAHLKSGSISVKTGEAVVAGQKIGECGHSGHSSEPHLHFQLQDRPDFFTAVSLPVRFSNFERVKNTTQECVELGFVEKDQVVRKINSCSSGITETADFISPKISDLVQNFLILFFTILGILVVLARIAELILKMVL</sequence>
<dbReference type="PANTHER" id="PTHR21666:SF270">
    <property type="entry name" value="MUREIN HYDROLASE ACTIVATOR ENVC"/>
    <property type="match status" value="1"/>
</dbReference>
<dbReference type="Gene3D" id="2.70.70.10">
    <property type="entry name" value="Glucose Permease (Domain IIA)"/>
    <property type="match status" value="1"/>
</dbReference>
<proteinExistence type="predicted"/>
<dbReference type="PANTHER" id="PTHR21666">
    <property type="entry name" value="PEPTIDASE-RELATED"/>
    <property type="match status" value="1"/>
</dbReference>
<dbReference type="Pfam" id="PF01551">
    <property type="entry name" value="Peptidase_M23"/>
    <property type="match status" value="1"/>
</dbReference>
<dbReference type="GO" id="GO:0004222">
    <property type="term" value="F:metalloendopeptidase activity"/>
    <property type="evidence" value="ECO:0007669"/>
    <property type="project" value="TreeGrafter"/>
</dbReference>
<feature type="transmembrane region" description="Helical" evidence="1">
    <location>
        <begin position="278"/>
        <end position="300"/>
    </location>
</feature>
<dbReference type="InterPro" id="IPR011055">
    <property type="entry name" value="Dup_hybrid_motif"/>
</dbReference>
<dbReference type="SUPFAM" id="SSF51261">
    <property type="entry name" value="Duplicated hybrid motif"/>
    <property type="match status" value="1"/>
</dbReference>
<feature type="domain" description="M23ase beta-sheet core" evidence="2">
    <location>
        <begin position="116"/>
        <end position="210"/>
    </location>
</feature>
<dbReference type="InterPro" id="IPR050570">
    <property type="entry name" value="Cell_wall_metabolism_enzyme"/>
</dbReference>
<name>A0A7C4Q4G1_9CHLR</name>
<reference evidence="3" key="1">
    <citation type="journal article" date="2020" name="mSystems">
        <title>Genome- and Community-Level Interaction Insights into Carbon Utilization and Element Cycling Functions of Hydrothermarchaeota in Hydrothermal Sediment.</title>
        <authorList>
            <person name="Zhou Z."/>
            <person name="Liu Y."/>
            <person name="Xu W."/>
            <person name="Pan J."/>
            <person name="Luo Z.H."/>
            <person name="Li M."/>
        </authorList>
    </citation>
    <scope>NUCLEOTIDE SEQUENCE [LARGE SCALE GENOMIC DNA]</scope>
    <source>
        <strain evidence="3">SpSt-556</strain>
    </source>
</reference>
<dbReference type="InterPro" id="IPR016047">
    <property type="entry name" value="M23ase_b-sheet_dom"/>
</dbReference>